<dbReference type="PANTHER" id="PTHR43646:SF2">
    <property type="entry name" value="GLYCOSYLTRANSFERASE 2-LIKE DOMAIN-CONTAINING PROTEIN"/>
    <property type="match status" value="1"/>
</dbReference>
<dbReference type="Pfam" id="PF00535">
    <property type="entry name" value="Glycos_transf_2"/>
    <property type="match status" value="1"/>
</dbReference>
<organism evidence="11 12">
    <name type="scientific">Streptomyces albireticuli</name>
    <dbReference type="NCBI Taxonomy" id="1940"/>
    <lineage>
        <taxon>Bacteria</taxon>
        <taxon>Bacillati</taxon>
        <taxon>Actinomycetota</taxon>
        <taxon>Actinomycetes</taxon>
        <taxon>Kitasatosporales</taxon>
        <taxon>Streptomycetaceae</taxon>
        <taxon>Streptomyces</taxon>
    </lineage>
</organism>
<protein>
    <recommendedName>
        <fullName evidence="9">4,4'-diaponeurosporenoate glycosyltransferase</fullName>
    </recommendedName>
</protein>
<dbReference type="Gene3D" id="3.90.550.10">
    <property type="entry name" value="Spore Coat Polysaccharide Biosynthesis Protein SpsA, Chain A"/>
    <property type="match status" value="1"/>
</dbReference>
<comment type="pathway">
    <text evidence="7">Carotenoid biosynthesis; staphyloxanthin biosynthesis; staphyloxanthin from farnesyl diphosphate: step 4/5.</text>
</comment>
<dbReference type="CDD" id="cd00761">
    <property type="entry name" value="Glyco_tranf_GTA_type"/>
    <property type="match status" value="1"/>
</dbReference>
<comment type="similarity">
    <text evidence="8">Belongs to the glycosyltransferase 2 family. CrtQ subfamily.</text>
</comment>
<dbReference type="PANTHER" id="PTHR43646">
    <property type="entry name" value="GLYCOSYLTRANSFERASE"/>
    <property type="match status" value="1"/>
</dbReference>
<dbReference type="GO" id="GO:0016757">
    <property type="term" value="F:glycosyltransferase activity"/>
    <property type="evidence" value="ECO:0007669"/>
    <property type="project" value="UniProtKB-KW"/>
</dbReference>
<dbReference type="EMBL" id="CP021744">
    <property type="protein sequence ID" value="ARZ72586.1"/>
    <property type="molecule type" value="Genomic_DNA"/>
</dbReference>
<evidence type="ECO:0000256" key="4">
    <source>
        <dbReference type="ARBA" id="ARBA00022679"/>
    </source>
</evidence>
<evidence type="ECO:0000259" key="10">
    <source>
        <dbReference type="PROSITE" id="PS50042"/>
    </source>
</evidence>
<dbReference type="PROSITE" id="PS50042">
    <property type="entry name" value="CNMP_BINDING_3"/>
    <property type="match status" value="1"/>
</dbReference>
<name>A0A1Z2LE43_9ACTN</name>
<dbReference type="InterPro" id="IPR001173">
    <property type="entry name" value="Glyco_trans_2-like"/>
</dbReference>
<keyword evidence="4 11" id="KW-0808">Transferase</keyword>
<dbReference type="SUPFAM" id="SSF53448">
    <property type="entry name" value="Nucleotide-diphospho-sugar transferases"/>
    <property type="match status" value="1"/>
</dbReference>
<dbReference type="AlphaFoldDB" id="A0A1Z2LE43"/>
<dbReference type="InterPro" id="IPR000595">
    <property type="entry name" value="cNMP-bd_dom"/>
</dbReference>
<comment type="subcellular location">
    <subcellularLocation>
        <location evidence="1">Cell membrane</location>
    </subcellularLocation>
</comment>
<evidence type="ECO:0000256" key="8">
    <source>
        <dbReference type="ARBA" id="ARBA00038120"/>
    </source>
</evidence>
<evidence type="ECO:0000313" key="12">
    <source>
        <dbReference type="Proteomes" id="UP000195755"/>
    </source>
</evidence>
<dbReference type="InterPro" id="IPR029044">
    <property type="entry name" value="Nucleotide-diphossugar_trans"/>
</dbReference>
<keyword evidence="5" id="KW-0472">Membrane</keyword>
<evidence type="ECO:0000256" key="2">
    <source>
        <dbReference type="ARBA" id="ARBA00022475"/>
    </source>
</evidence>
<evidence type="ECO:0000256" key="6">
    <source>
        <dbReference type="ARBA" id="ARBA00037281"/>
    </source>
</evidence>
<keyword evidence="3" id="KW-0328">Glycosyltransferase</keyword>
<dbReference type="KEGG" id="salj:SMD11_7010"/>
<evidence type="ECO:0000256" key="5">
    <source>
        <dbReference type="ARBA" id="ARBA00023136"/>
    </source>
</evidence>
<evidence type="ECO:0000256" key="1">
    <source>
        <dbReference type="ARBA" id="ARBA00004236"/>
    </source>
</evidence>
<proteinExistence type="inferred from homology"/>
<dbReference type="Proteomes" id="UP000195755">
    <property type="component" value="Chromosome"/>
</dbReference>
<evidence type="ECO:0000256" key="7">
    <source>
        <dbReference type="ARBA" id="ARBA00037904"/>
    </source>
</evidence>
<gene>
    <name evidence="11" type="ORF">SMD11_7010</name>
</gene>
<accession>A0A1Z2LE43</accession>
<evidence type="ECO:0000256" key="9">
    <source>
        <dbReference type="ARBA" id="ARBA00040345"/>
    </source>
</evidence>
<keyword evidence="2" id="KW-1003">Cell membrane</keyword>
<dbReference type="GO" id="GO:0005886">
    <property type="term" value="C:plasma membrane"/>
    <property type="evidence" value="ECO:0007669"/>
    <property type="project" value="UniProtKB-SubCell"/>
</dbReference>
<sequence length="299" mass="32035">MTGGAVSVVVPVRDHAGHLPRLLARLARQDYLGALDVIVVDNHPRPRLCHQHYLSYPMPVTVLHEARAGLARARNRGINAASGEWVLVTEADTLPCAGWVSAMVRALANSGAPLVGGQVLPDYPTAEGPLLGKGVLSLFMPTAWPSALTEVGGRWLLAGCNLGMPRSATLTFDPDLGAGGRFLMCEDLVTTMSTQAAGEFALLVPGAVVRRVLHDQDLTVRAVARRAWWHGVALARAAHSMPSANLPQYPLRDVAPWSRGFSKAWLLSALAGVARIAGRRAHRRGLRHQAPRKAVHTCA</sequence>
<evidence type="ECO:0000256" key="3">
    <source>
        <dbReference type="ARBA" id="ARBA00022676"/>
    </source>
</evidence>
<feature type="domain" description="Cyclic nucleotide-binding" evidence="10">
    <location>
        <begin position="1"/>
        <end position="45"/>
    </location>
</feature>
<evidence type="ECO:0000313" key="11">
    <source>
        <dbReference type="EMBL" id="ARZ72586.1"/>
    </source>
</evidence>
<comment type="function">
    <text evidence="6">Catalyzes the glycosylation of 4,4'-diaponeurosporenoate, i.e. the esterification of glucose at the C1'' position with the carboxyl group of 4,4'-diaponeurosporenic acid, to form glycosyl-4,4'-diaponeurosporenoate. This is a step in the biosynthesis of staphyloxanthin, an orange pigment present in most staphylococci strains.</text>
</comment>
<reference evidence="11 12" key="1">
    <citation type="submission" date="2017-06" db="EMBL/GenBank/DDBJ databases">
        <title>Streptomyces albireticuli Genome sequencing and assembly.</title>
        <authorList>
            <person name="Wang Y."/>
            <person name="Du B."/>
            <person name="Ding Y."/>
            <person name="Liu H."/>
            <person name="Hou Q."/>
            <person name="Liu K."/>
            <person name="Yao L."/>
            <person name="Wang C."/>
        </authorList>
    </citation>
    <scope>NUCLEOTIDE SEQUENCE [LARGE SCALE GENOMIC DNA]</scope>
    <source>
        <strain evidence="11 12">MDJK11</strain>
    </source>
</reference>